<feature type="signal peptide" evidence="1">
    <location>
        <begin position="1"/>
        <end position="35"/>
    </location>
</feature>
<accession>D8UEL3</accession>
<reference evidence="2 3" key="1">
    <citation type="journal article" date="2010" name="Science">
        <title>Genomic analysis of organismal complexity in the multicellular green alga Volvox carteri.</title>
        <authorList>
            <person name="Prochnik S.E."/>
            <person name="Umen J."/>
            <person name="Nedelcu A.M."/>
            <person name="Hallmann A."/>
            <person name="Miller S.M."/>
            <person name="Nishii I."/>
            <person name="Ferris P."/>
            <person name="Kuo A."/>
            <person name="Mitros T."/>
            <person name="Fritz-Laylin L.K."/>
            <person name="Hellsten U."/>
            <person name="Chapman J."/>
            <person name="Simakov O."/>
            <person name="Rensing S.A."/>
            <person name="Terry A."/>
            <person name="Pangilinan J."/>
            <person name="Kapitonov V."/>
            <person name="Jurka J."/>
            <person name="Salamov A."/>
            <person name="Shapiro H."/>
            <person name="Schmutz J."/>
            <person name="Grimwood J."/>
            <person name="Lindquist E."/>
            <person name="Lucas S."/>
            <person name="Grigoriev I.V."/>
            <person name="Schmitt R."/>
            <person name="Kirk D."/>
            <person name="Rokhsar D.S."/>
        </authorList>
    </citation>
    <scope>NUCLEOTIDE SEQUENCE [LARGE SCALE GENOMIC DNA]</scope>
    <source>
        <strain evidence="3">f. Nagariensis / Eve</strain>
    </source>
</reference>
<evidence type="ECO:0008006" key="4">
    <source>
        <dbReference type="Google" id="ProtNLM"/>
    </source>
</evidence>
<dbReference type="OrthoDB" id="530391at2759"/>
<dbReference type="EMBL" id="GL378389">
    <property type="protein sequence ID" value="EFJ41864.1"/>
    <property type="molecule type" value="Genomic_DNA"/>
</dbReference>
<dbReference type="InParanoid" id="D8UEL3"/>
<dbReference type="KEGG" id="vcn:VOLCADRAFT_107521"/>
<evidence type="ECO:0000313" key="3">
    <source>
        <dbReference type="Proteomes" id="UP000001058"/>
    </source>
</evidence>
<organism evidence="3">
    <name type="scientific">Volvox carteri f. nagariensis</name>
    <dbReference type="NCBI Taxonomy" id="3068"/>
    <lineage>
        <taxon>Eukaryota</taxon>
        <taxon>Viridiplantae</taxon>
        <taxon>Chlorophyta</taxon>
        <taxon>core chlorophytes</taxon>
        <taxon>Chlorophyceae</taxon>
        <taxon>CS clade</taxon>
        <taxon>Chlamydomonadales</taxon>
        <taxon>Volvocaceae</taxon>
        <taxon>Volvox</taxon>
    </lineage>
</organism>
<protein>
    <recommendedName>
        <fullName evidence="4">DUF4350 domain-containing protein</fullName>
    </recommendedName>
</protein>
<dbReference type="GeneID" id="9622832"/>
<keyword evidence="1" id="KW-0732">Signal</keyword>
<keyword evidence="3" id="KW-1185">Reference proteome</keyword>
<evidence type="ECO:0000313" key="2">
    <source>
        <dbReference type="EMBL" id="EFJ41864.1"/>
    </source>
</evidence>
<dbReference type="RefSeq" id="XP_002957062.1">
    <property type="nucleotide sequence ID" value="XM_002957016.1"/>
</dbReference>
<dbReference type="Proteomes" id="UP000001058">
    <property type="component" value="Unassembled WGS sequence"/>
</dbReference>
<proteinExistence type="predicted"/>
<sequence length="504" mass="54359">MYTPGTRASARGLGPLRLAVLLVCCGGLLLAHAEATRVALYMSASNGVLDLSWDNGPQNLERQLQQLGFDVRSSDGQPTLSGPDAPAAYIIPAQNGPSFYSSVEDMNAISSYLSSGGLVVVLDANHGQGEALRSFVEESLGYQGSWSTCKQLSANAEKQLALTEFASSFVSVKEWPESLENAQTTSLLSWCRHEDSSASIVPLYTSIGDESQVAVQAFGKVSVPGAVVWMGYSWKDGEQEQWGLLLKKLVEEFAQGGYEAPKQGNADLHPFNVDSVLAAAADVGATYPPPPPKSESTKISVVNMTAYGAAGKTRDLVWYDDADFREQLKPLSALQLVDQTKTPCPAKCGACELAWKATRSNLQVAVFFRDPVQIARIYLKQIKNSGIITIQFIKWVYPPTGAIAGNVGRTVWNVTDDTSMCQSVLVVRVPPKKSGVNKPVPTGFNRRSLPPSLASTAVGGVLITMERPDNAGQNFGPFLEWVRFSGRVLYPENAAIYANAVRKK</sequence>
<dbReference type="AlphaFoldDB" id="D8UEL3"/>
<name>D8UEL3_VOLCA</name>
<feature type="chain" id="PRO_5003124444" description="DUF4350 domain-containing protein" evidence="1">
    <location>
        <begin position="36"/>
        <end position="504"/>
    </location>
</feature>
<evidence type="ECO:0000256" key="1">
    <source>
        <dbReference type="SAM" id="SignalP"/>
    </source>
</evidence>
<gene>
    <name evidence="2" type="ORF">VOLCADRAFT_107521</name>
</gene>